<proteinExistence type="predicted"/>
<dbReference type="PANTHER" id="PTHR43716:SF1">
    <property type="entry name" value="D-2-HYDROXYGLUTARATE DEHYDROGENASE, MITOCHONDRIAL"/>
    <property type="match status" value="1"/>
</dbReference>
<name>A0A067G644_CITSI</name>
<dbReference type="EMBL" id="KK784889">
    <property type="protein sequence ID" value="KDO71042.1"/>
    <property type="molecule type" value="Genomic_DNA"/>
</dbReference>
<dbReference type="InterPro" id="IPR016164">
    <property type="entry name" value="FAD-linked_Oxase-like_C"/>
</dbReference>
<protein>
    <recommendedName>
        <fullName evidence="5">FAD-binding oxidoreductase/transferase type 4 C-terminal domain-containing protein</fullName>
    </recommendedName>
</protein>
<dbReference type="InterPro" id="IPR004113">
    <property type="entry name" value="FAD-bd_oxidored_4_C"/>
</dbReference>
<dbReference type="SUPFAM" id="SSF55103">
    <property type="entry name" value="FAD-linked oxidases, C-terminal domain"/>
    <property type="match status" value="1"/>
</dbReference>
<dbReference type="Pfam" id="PF02913">
    <property type="entry name" value="FAD-oxidase_C"/>
    <property type="match status" value="1"/>
</dbReference>
<evidence type="ECO:0000256" key="3">
    <source>
        <dbReference type="ARBA" id="ARBA00022827"/>
    </source>
</evidence>
<keyword evidence="7" id="KW-1185">Reference proteome</keyword>
<dbReference type="Gene3D" id="3.30.70.2190">
    <property type="match status" value="1"/>
</dbReference>
<dbReference type="GO" id="GO:0016491">
    <property type="term" value="F:oxidoreductase activity"/>
    <property type="evidence" value="ECO:0007669"/>
    <property type="project" value="UniProtKB-KW"/>
</dbReference>
<evidence type="ECO:0000256" key="2">
    <source>
        <dbReference type="ARBA" id="ARBA00022630"/>
    </source>
</evidence>
<evidence type="ECO:0000259" key="5">
    <source>
        <dbReference type="Pfam" id="PF02913"/>
    </source>
</evidence>
<evidence type="ECO:0000256" key="1">
    <source>
        <dbReference type="ARBA" id="ARBA00001974"/>
    </source>
</evidence>
<dbReference type="GO" id="GO:0050660">
    <property type="term" value="F:flavin adenine dinucleotide binding"/>
    <property type="evidence" value="ECO:0007669"/>
    <property type="project" value="InterPro"/>
</dbReference>
<dbReference type="Proteomes" id="UP000027120">
    <property type="component" value="Unassembled WGS sequence"/>
</dbReference>
<dbReference type="PANTHER" id="PTHR43716">
    <property type="entry name" value="D-2-HYDROXYGLUTARATE DEHYDROGENASE, MITOCHONDRIAL"/>
    <property type="match status" value="1"/>
</dbReference>
<sequence>VLTYLEGVRNPFSSSMHNFYVLIETTGSEESYDREKLEAFLLSSMEGGLISDGVIAQDINQASSFWRIREVPNFNSIYYPCVQDYLNL</sequence>
<keyword evidence="4" id="KW-0560">Oxidoreductase</keyword>
<gene>
    <name evidence="6" type="ORF">CISIN_1g0091122mg</name>
</gene>
<evidence type="ECO:0000256" key="4">
    <source>
        <dbReference type="ARBA" id="ARBA00023002"/>
    </source>
</evidence>
<dbReference type="AlphaFoldDB" id="A0A067G644"/>
<evidence type="ECO:0000313" key="7">
    <source>
        <dbReference type="Proteomes" id="UP000027120"/>
    </source>
</evidence>
<reference evidence="6 7" key="1">
    <citation type="submission" date="2014-04" db="EMBL/GenBank/DDBJ databases">
        <authorList>
            <consortium name="International Citrus Genome Consortium"/>
            <person name="Gmitter F."/>
            <person name="Chen C."/>
            <person name="Farmerie W."/>
            <person name="Harkins T."/>
            <person name="Desany B."/>
            <person name="Mohiuddin M."/>
            <person name="Kodira C."/>
            <person name="Borodovsky M."/>
            <person name="Lomsadze A."/>
            <person name="Burns P."/>
            <person name="Jenkins J."/>
            <person name="Prochnik S."/>
            <person name="Shu S."/>
            <person name="Chapman J."/>
            <person name="Pitluck S."/>
            <person name="Schmutz J."/>
            <person name="Rokhsar D."/>
        </authorList>
    </citation>
    <scope>NUCLEOTIDE SEQUENCE</scope>
</reference>
<dbReference type="InterPro" id="IPR051264">
    <property type="entry name" value="FAD-oxidored/transferase_4"/>
</dbReference>
<feature type="non-terminal residue" evidence="6">
    <location>
        <position position="1"/>
    </location>
</feature>
<comment type="cofactor">
    <cofactor evidence="1">
        <name>FAD</name>
        <dbReference type="ChEBI" id="CHEBI:57692"/>
    </cofactor>
</comment>
<keyword evidence="2" id="KW-0285">Flavoprotein</keyword>
<evidence type="ECO:0000313" key="6">
    <source>
        <dbReference type="EMBL" id="KDO71042.1"/>
    </source>
</evidence>
<keyword evidence="3" id="KW-0274">FAD</keyword>
<organism evidence="6 7">
    <name type="scientific">Citrus sinensis</name>
    <name type="common">Sweet orange</name>
    <name type="synonym">Citrus aurantium var. sinensis</name>
    <dbReference type="NCBI Taxonomy" id="2711"/>
    <lineage>
        <taxon>Eukaryota</taxon>
        <taxon>Viridiplantae</taxon>
        <taxon>Streptophyta</taxon>
        <taxon>Embryophyta</taxon>
        <taxon>Tracheophyta</taxon>
        <taxon>Spermatophyta</taxon>
        <taxon>Magnoliopsida</taxon>
        <taxon>eudicotyledons</taxon>
        <taxon>Gunneridae</taxon>
        <taxon>Pentapetalae</taxon>
        <taxon>rosids</taxon>
        <taxon>malvids</taxon>
        <taxon>Sapindales</taxon>
        <taxon>Rutaceae</taxon>
        <taxon>Aurantioideae</taxon>
        <taxon>Citrus</taxon>
    </lineage>
</organism>
<accession>A0A067G644</accession>
<feature type="domain" description="FAD-binding oxidoreductase/transferase type 4 C-terminal" evidence="5">
    <location>
        <begin position="14"/>
        <end position="70"/>
    </location>
</feature>